<dbReference type="InterPro" id="IPR013022">
    <property type="entry name" value="Xyl_isomerase-like_TIM-brl"/>
</dbReference>
<dbReference type="PANTHER" id="PTHR12110:SF21">
    <property type="entry name" value="XYLOSE ISOMERASE-LIKE TIM BARREL DOMAIN-CONTAINING PROTEIN"/>
    <property type="match status" value="1"/>
</dbReference>
<reference evidence="2 3" key="1">
    <citation type="submission" date="2011-09" db="EMBL/GenBank/DDBJ databases">
        <title>The draft genome of Paenibacillus lactis 154.</title>
        <authorList>
            <consortium name="US DOE Joint Genome Institute (JGI-PGF)"/>
            <person name="Lucas S."/>
            <person name="Han J."/>
            <person name="Lapidus A."/>
            <person name="Cheng J.-F."/>
            <person name="Goodwin L."/>
            <person name="Pitluck S."/>
            <person name="Peters L."/>
            <person name="Land M.L."/>
            <person name="Hauser L."/>
            <person name="Siebers A."/>
            <person name="Thelen M."/>
            <person name="Hugenholtz P."/>
            <person name="Allgaier M."/>
            <person name="Woyke T.J."/>
        </authorList>
    </citation>
    <scope>NUCLEOTIDE SEQUENCE [LARGE SCALE GENOMIC DNA]</scope>
    <source>
        <strain evidence="2 3">154</strain>
    </source>
</reference>
<feature type="domain" description="Xylose isomerase-like TIM barrel" evidence="1">
    <location>
        <begin position="39"/>
        <end position="271"/>
    </location>
</feature>
<dbReference type="AlphaFoldDB" id="G4HDW2"/>
<evidence type="ECO:0000313" key="2">
    <source>
        <dbReference type="EMBL" id="EHB65031.1"/>
    </source>
</evidence>
<dbReference type="InterPro" id="IPR050312">
    <property type="entry name" value="IolE/XylAMocC-like"/>
</dbReference>
<gene>
    <name evidence="2" type="ORF">PaelaDRAFT_2173</name>
</gene>
<dbReference type="Proteomes" id="UP000003891">
    <property type="component" value="Unassembled WGS sequence"/>
</dbReference>
<name>G4HDW2_9BACL</name>
<dbReference type="GO" id="GO:0016853">
    <property type="term" value="F:isomerase activity"/>
    <property type="evidence" value="ECO:0007669"/>
    <property type="project" value="UniProtKB-KW"/>
</dbReference>
<dbReference type="SUPFAM" id="SSF51658">
    <property type="entry name" value="Xylose isomerase-like"/>
    <property type="match status" value="1"/>
</dbReference>
<keyword evidence="2" id="KW-0413">Isomerase</keyword>
<dbReference type="PATRIC" id="fig|743719.3.peg.2197"/>
<accession>G4HDW2</accession>
<protein>
    <submittedName>
        <fullName evidence="2">Xylose isomerase domain-containing protein TIM barrel</fullName>
    </submittedName>
</protein>
<dbReference type="eggNOG" id="COG1082">
    <property type="taxonomic scope" value="Bacteria"/>
</dbReference>
<dbReference type="Pfam" id="PF01261">
    <property type="entry name" value="AP_endonuc_2"/>
    <property type="match status" value="1"/>
</dbReference>
<evidence type="ECO:0000313" key="3">
    <source>
        <dbReference type="Proteomes" id="UP000003891"/>
    </source>
</evidence>
<dbReference type="Gene3D" id="3.20.20.150">
    <property type="entry name" value="Divalent-metal-dependent TIM barrel enzymes"/>
    <property type="match status" value="1"/>
</dbReference>
<organism evidence="2 3">
    <name type="scientific">Paenibacillus lactis 154</name>
    <dbReference type="NCBI Taxonomy" id="743719"/>
    <lineage>
        <taxon>Bacteria</taxon>
        <taxon>Bacillati</taxon>
        <taxon>Bacillota</taxon>
        <taxon>Bacilli</taxon>
        <taxon>Bacillales</taxon>
        <taxon>Paenibacillaceae</taxon>
        <taxon>Paenibacillus</taxon>
    </lineage>
</organism>
<evidence type="ECO:0000259" key="1">
    <source>
        <dbReference type="Pfam" id="PF01261"/>
    </source>
</evidence>
<dbReference type="EMBL" id="AGIP01000004">
    <property type="protein sequence ID" value="EHB65031.1"/>
    <property type="molecule type" value="Genomic_DNA"/>
</dbReference>
<dbReference type="STRING" id="743719.PaelaDRAFT_2173"/>
<sequence length="300" mass="32932">MGENITIIEMNFKRLETIEMLQGLTTAGIGKLESDLQLIELASRYGFDCVDLDAKSLVDRLGTEEAAALLQASNIQIGAIGLPVEWRGTDEQFLEGLEKLPSAAAAAAALGCTRCCTYILPSTDAPAAHFMAVATKRLRSCANILGAYGIRLGLEFVGPHHLRTQWKHPFIWTVQETLDWIDAIGEPNVGLLYDAYHWYTNEMSVSDIRQLRADQIVHVHINDAKDIPVQDVLDNDRLYPGEGVIDLAGFLRALNDIGYAGPVSQEILTAAQPTASPEELVIRSRTAFDRVFQAAGLIQQ</sequence>
<proteinExistence type="predicted"/>
<dbReference type="InterPro" id="IPR036237">
    <property type="entry name" value="Xyl_isomerase-like_sf"/>
</dbReference>
<dbReference type="PANTHER" id="PTHR12110">
    <property type="entry name" value="HYDROXYPYRUVATE ISOMERASE"/>
    <property type="match status" value="1"/>
</dbReference>